<dbReference type="EMBL" id="CAFBNC010000024">
    <property type="protein sequence ID" value="CAB4931265.1"/>
    <property type="molecule type" value="Genomic_DNA"/>
</dbReference>
<reference evidence="2" key="1">
    <citation type="submission" date="2020-05" db="EMBL/GenBank/DDBJ databases">
        <authorList>
            <person name="Chiriac C."/>
            <person name="Salcher M."/>
            <person name="Ghai R."/>
            <person name="Kavagutti S V."/>
        </authorList>
    </citation>
    <scope>NUCLEOTIDE SEQUENCE</scope>
</reference>
<keyword evidence="1" id="KW-0472">Membrane</keyword>
<evidence type="ECO:0000256" key="1">
    <source>
        <dbReference type="SAM" id="Phobius"/>
    </source>
</evidence>
<dbReference type="AlphaFoldDB" id="A0A6J7IKI1"/>
<feature type="transmembrane region" description="Helical" evidence="1">
    <location>
        <begin position="228"/>
        <end position="250"/>
    </location>
</feature>
<sequence>MLQSRAFTPAFRFFAGLAVFALAAAFVVGVSSTVQDPIDRVLGPLTLGWKGGIGNHLGYIFFVGLFGLSAGLAGILVAFRDADPEAEAQVVHTDTVPVTRAPVGANFMPALAAFGFVVMLIGLATRTPVYATVGLILIVVAGFVWTLRTWAERATGDDSVNTELYHRFIDPLRTPVLALLSVAVVAIGLSRVLLAVSKTNSTLIFGIVAAVFFIVATALALRPSSARSITTLLVVLGAIAVIVAGVLGAVQGERDFEEHHSEGEPHALIQIAPTGDASNGFSVVLPGALQA</sequence>
<feature type="transmembrane region" description="Helical" evidence="1">
    <location>
        <begin position="176"/>
        <end position="196"/>
    </location>
</feature>
<name>A0A6J7IKI1_9ZZZZ</name>
<keyword evidence="1" id="KW-1133">Transmembrane helix</keyword>
<feature type="transmembrane region" description="Helical" evidence="1">
    <location>
        <begin position="129"/>
        <end position="147"/>
    </location>
</feature>
<organism evidence="2">
    <name type="scientific">freshwater metagenome</name>
    <dbReference type="NCBI Taxonomy" id="449393"/>
    <lineage>
        <taxon>unclassified sequences</taxon>
        <taxon>metagenomes</taxon>
        <taxon>ecological metagenomes</taxon>
    </lineage>
</organism>
<gene>
    <name evidence="2" type="ORF">UFOPK3733_00685</name>
</gene>
<accession>A0A6J7IKI1</accession>
<keyword evidence="1" id="KW-0812">Transmembrane</keyword>
<feature type="transmembrane region" description="Helical" evidence="1">
    <location>
        <begin position="103"/>
        <end position="123"/>
    </location>
</feature>
<protein>
    <submittedName>
        <fullName evidence="2">Unannotated protein</fullName>
    </submittedName>
</protein>
<feature type="transmembrane region" description="Helical" evidence="1">
    <location>
        <begin position="56"/>
        <end position="79"/>
    </location>
</feature>
<evidence type="ECO:0000313" key="2">
    <source>
        <dbReference type="EMBL" id="CAB4931265.1"/>
    </source>
</evidence>
<proteinExistence type="predicted"/>
<feature type="transmembrane region" description="Helical" evidence="1">
    <location>
        <begin position="202"/>
        <end position="221"/>
    </location>
</feature>